<organism evidence="1 2">
    <name type="scientific">Deinococcus reticulitermitis</name>
    <dbReference type="NCBI Taxonomy" id="856736"/>
    <lineage>
        <taxon>Bacteria</taxon>
        <taxon>Thermotogati</taxon>
        <taxon>Deinococcota</taxon>
        <taxon>Deinococci</taxon>
        <taxon>Deinococcales</taxon>
        <taxon>Deinococcaceae</taxon>
        <taxon>Deinococcus</taxon>
    </lineage>
</organism>
<gene>
    <name evidence="1" type="ORF">SAMN04488058_103161</name>
</gene>
<reference evidence="2" key="1">
    <citation type="submission" date="2016-10" db="EMBL/GenBank/DDBJ databases">
        <authorList>
            <person name="Varghese N."/>
            <person name="Submissions S."/>
        </authorList>
    </citation>
    <scope>NUCLEOTIDE SEQUENCE [LARGE SCALE GENOMIC DNA]</scope>
    <source>
        <strain evidence="2">CGMCC 1.10218</strain>
    </source>
</reference>
<dbReference type="Proteomes" id="UP000199223">
    <property type="component" value="Unassembled WGS sequence"/>
</dbReference>
<dbReference type="EMBL" id="FNZA01000003">
    <property type="protein sequence ID" value="SEJ03715.1"/>
    <property type="molecule type" value="Genomic_DNA"/>
</dbReference>
<proteinExistence type="predicted"/>
<dbReference type="OrthoDB" id="60113at2"/>
<accession>A0A1H6VUM3</accession>
<protein>
    <submittedName>
        <fullName evidence="1">Uncharacterized protein</fullName>
    </submittedName>
</protein>
<keyword evidence="2" id="KW-1185">Reference proteome</keyword>
<dbReference type="STRING" id="856736.SAMN04488058_103161"/>
<evidence type="ECO:0000313" key="2">
    <source>
        <dbReference type="Proteomes" id="UP000199223"/>
    </source>
</evidence>
<name>A0A1H6VUM3_9DEIO</name>
<sequence length="427" mass="47682">MGEAKRRKQLGLMPTVLPFEAELGRDGTVRLVRGPEDAGQRSLIEGALRGSQAFGTGWDAEFRAVSVIMDRSGRRYDTAADVGDIEVPELRRLTGELALGSSSPAEGDAAIPVEGGLVRLREQRHSFGGQKWDTLPRQRDPQRVMEALQTHGAFRLRGEGLGQYQVEQWREGRIDIDPEPPEEALEALEHFVRDLHGATPDEWADLHRYVLEGREDKTELEEAQWNPPLARRVPVEVRRSAPLQNPLGGAAGYFRDLEFYLLAGASYTHDGETWHSYDDPDAEPQEDGLSPELAEFFDMNMVTVTVHADGRVEWDEDQDIPEEHAQAIRGDLAASTGAGDPQAWADWTRTMLEEVFGEELKFPEDTEFPVPVAVRLDLPRDVLGDDSPLSQTYIESEVTFDGETWRDLYDEEVPEELAALAAGQEGN</sequence>
<dbReference type="AlphaFoldDB" id="A0A1H6VUM3"/>
<evidence type="ECO:0000313" key="1">
    <source>
        <dbReference type="EMBL" id="SEJ03715.1"/>
    </source>
</evidence>
<dbReference type="RefSeq" id="WP_092263680.1">
    <property type="nucleotide sequence ID" value="NZ_FNZA01000003.1"/>
</dbReference>